<dbReference type="GO" id="GO:0050071">
    <property type="term" value="F:phosphatidylglycerol lysyltransferase activity"/>
    <property type="evidence" value="ECO:0007669"/>
    <property type="project" value="UniProtKB-EC"/>
</dbReference>
<dbReference type="GO" id="GO:0046677">
    <property type="term" value="P:response to antibiotic"/>
    <property type="evidence" value="ECO:0007669"/>
    <property type="project" value="UniProtKB-KW"/>
</dbReference>
<dbReference type="InterPro" id="IPR022791">
    <property type="entry name" value="L-PG_synthase/AglD"/>
</dbReference>
<keyword evidence="2" id="KW-1003">Cell membrane</keyword>
<dbReference type="AlphaFoldDB" id="A0A1E5G3V7"/>
<dbReference type="STRING" id="766136.BHF68_13815"/>
<comment type="catalytic activity">
    <reaction evidence="6">
        <text>L-lysyl-tRNA(Lys) + a 1,2-diacyl-sn-glycero-3-phospho-(1'-sn-glycerol) = a 1,2-diacyl-sn-glycero-3-phospho-1'-(3'-O-L-lysyl)-sn-glycerol + tRNA(Lys)</text>
        <dbReference type="Rhea" id="RHEA:10668"/>
        <dbReference type="Rhea" id="RHEA-COMP:9696"/>
        <dbReference type="Rhea" id="RHEA-COMP:9697"/>
        <dbReference type="ChEBI" id="CHEBI:64716"/>
        <dbReference type="ChEBI" id="CHEBI:75792"/>
        <dbReference type="ChEBI" id="CHEBI:78442"/>
        <dbReference type="ChEBI" id="CHEBI:78529"/>
        <dbReference type="EC" id="2.3.2.3"/>
    </reaction>
</comment>
<evidence type="ECO:0000256" key="3">
    <source>
        <dbReference type="ARBA" id="ARBA00022692"/>
    </source>
</evidence>
<comment type="function">
    <text evidence="6">Catalyzes the transfer of a lysyl group from L-lysyl-tRNA(Lys) to membrane-bound phosphatidylglycerol (PG), which produces lysylphosphatidylglycerol (LPG), a major component of the bacterial membrane with a positive net charge. LPG synthesis contributes to bacterial virulence as it is involved in the resistance mechanism against cationic antimicrobial peptides (CAMP) produces by the host's immune system (defensins, cathelicidins) and by the competing microorganisms.</text>
</comment>
<comment type="subcellular location">
    <subcellularLocation>
        <location evidence="1 6">Cell membrane</location>
        <topology evidence="1 6">Multi-pass membrane protein</topology>
    </subcellularLocation>
</comment>
<evidence type="ECO:0000313" key="8">
    <source>
        <dbReference type="Proteomes" id="UP000094296"/>
    </source>
</evidence>
<dbReference type="PANTHER" id="PTHR39087:SF2">
    <property type="entry name" value="UPF0104 MEMBRANE PROTEIN MJ1595"/>
    <property type="match status" value="1"/>
</dbReference>
<dbReference type="PANTHER" id="PTHR39087">
    <property type="entry name" value="UPF0104 MEMBRANE PROTEIN MJ1595"/>
    <property type="match status" value="1"/>
</dbReference>
<keyword evidence="6" id="KW-0808">Transferase</keyword>
<feature type="transmembrane region" description="Helical" evidence="6">
    <location>
        <begin position="301"/>
        <end position="318"/>
    </location>
</feature>
<feature type="transmembrane region" description="Helical" evidence="6">
    <location>
        <begin position="243"/>
        <end position="263"/>
    </location>
</feature>
<feature type="transmembrane region" description="Helical" evidence="6">
    <location>
        <begin position="122"/>
        <end position="143"/>
    </location>
</feature>
<dbReference type="EMBL" id="MIJE01000004">
    <property type="protein sequence ID" value="OEF97762.1"/>
    <property type="molecule type" value="Genomic_DNA"/>
</dbReference>
<dbReference type="NCBIfam" id="TIGR00374">
    <property type="entry name" value="flippase-like domain"/>
    <property type="match status" value="1"/>
</dbReference>
<comment type="similarity">
    <text evidence="6">Belongs to the LPG synthase family.</text>
</comment>
<keyword evidence="4 6" id="KW-1133">Transmembrane helix</keyword>
<keyword evidence="6" id="KW-0046">Antibiotic resistance</keyword>
<keyword evidence="5 6" id="KW-0472">Membrane</keyword>
<name>A0A1E5G3V7_9FIRM</name>
<evidence type="ECO:0000256" key="4">
    <source>
        <dbReference type="ARBA" id="ARBA00022989"/>
    </source>
</evidence>
<evidence type="ECO:0000256" key="2">
    <source>
        <dbReference type="ARBA" id="ARBA00022475"/>
    </source>
</evidence>
<proteinExistence type="inferred from homology"/>
<accession>A0A1E5G3V7</accession>
<feature type="transmembrane region" description="Helical" evidence="6">
    <location>
        <begin position="149"/>
        <end position="170"/>
    </location>
</feature>
<sequence>MKKLMLTLLGLILIALLLWQSDFREITSSLASVSKDMLLFACFLQIITIYLICLQWQLIAKKMGCIIPFKNIFHINMAGTFVESVTPAAKAGGEAAKVVLLKPHLNNSTSQALALVGLQKTISMVCFLFLCIVSLSWFLLTFSDFGTESVALIIGLLFIIAFVALLGAFIKKPMLIHSLVAYLPVKESFKDRICTSMTTIDATIKSALKDKYVLTSQLILSTFIWLFFAVKSYYIALSLQVDIGFIAIAVITYLTYMVAMVPITPGGLGTFEGSMVLLLAPLGVALHEALLLALIIRFVTFWFVFAVSALYLGGQQLLKSFD</sequence>
<evidence type="ECO:0000256" key="6">
    <source>
        <dbReference type="RuleBase" id="RU363042"/>
    </source>
</evidence>
<dbReference type="GO" id="GO:0005886">
    <property type="term" value="C:plasma membrane"/>
    <property type="evidence" value="ECO:0007669"/>
    <property type="project" value="UniProtKB-SubCell"/>
</dbReference>
<dbReference type="GO" id="GO:0006629">
    <property type="term" value="P:lipid metabolic process"/>
    <property type="evidence" value="ECO:0007669"/>
    <property type="project" value="UniProtKB-KW"/>
</dbReference>
<gene>
    <name evidence="6" type="primary">mprF</name>
    <name evidence="7" type="ORF">BHF68_13815</name>
</gene>
<organism evidence="7 8">
    <name type="scientific">Desulfuribacillus alkaliarsenatis</name>
    <dbReference type="NCBI Taxonomy" id="766136"/>
    <lineage>
        <taxon>Bacteria</taxon>
        <taxon>Bacillati</taxon>
        <taxon>Bacillota</taxon>
        <taxon>Desulfuribacillia</taxon>
        <taxon>Desulfuribacillales</taxon>
        <taxon>Desulfuribacillaceae</taxon>
        <taxon>Desulfuribacillus</taxon>
    </lineage>
</organism>
<dbReference type="EC" id="2.3.2.3" evidence="6"/>
<dbReference type="RefSeq" id="WP_069642541.1">
    <property type="nucleotide sequence ID" value="NZ_MIJE01000004.1"/>
</dbReference>
<feature type="transmembrane region" description="Helical" evidence="6">
    <location>
        <begin position="33"/>
        <end position="53"/>
    </location>
</feature>
<comment type="caution">
    <text evidence="7">The sequence shown here is derived from an EMBL/GenBank/DDBJ whole genome shotgun (WGS) entry which is preliminary data.</text>
</comment>
<protein>
    <recommendedName>
        <fullName evidence="6">Phosphatidylglycerol lysyltransferase</fullName>
        <ecNumber evidence="6">2.3.2.3</ecNumber>
    </recommendedName>
    <alternativeName>
        <fullName evidence="6">Lysylphosphatidylglycerol synthase</fullName>
    </alternativeName>
</protein>
<dbReference type="Proteomes" id="UP000094296">
    <property type="component" value="Unassembled WGS sequence"/>
</dbReference>
<evidence type="ECO:0000256" key="1">
    <source>
        <dbReference type="ARBA" id="ARBA00004651"/>
    </source>
</evidence>
<keyword evidence="3 6" id="KW-0812">Transmembrane</keyword>
<evidence type="ECO:0000256" key="5">
    <source>
        <dbReference type="ARBA" id="ARBA00023136"/>
    </source>
</evidence>
<keyword evidence="8" id="KW-1185">Reference proteome</keyword>
<dbReference type="OrthoDB" id="2111097at2"/>
<keyword evidence="6" id="KW-0443">Lipid metabolism</keyword>
<feature type="transmembrane region" description="Helical" evidence="6">
    <location>
        <begin position="218"/>
        <end position="237"/>
    </location>
</feature>
<reference evidence="7 8" key="1">
    <citation type="submission" date="2016-09" db="EMBL/GenBank/DDBJ databases">
        <title>Draft genome sequence for the type strain of Desulfuribacillus alkaliarsenatis AHT28, an obligately anaerobic, sulfidogenic bacterium isolated from Russian soda lake sediments.</title>
        <authorList>
            <person name="Abin C.A."/>
            <person name="Hollibaugh J.T."/>
        </authorList>
    </citation>
    <scope>NUCLEOTIDE SEQUENCE [LARGE SCALE GENOMIC DNA]</scope>
    <source>
        <strain evidence="7 8">AHT28</strain>
    </source>
</reference>
<dbReference type="Pfam" id="PF03706">
    <property type="entry name" value="LPG_synthase_TM"/>
    <property type="match status" value="1"/>
</dbReference>
<evidence type="ECO:0000313" key="7">
    <source>
        <dbReference type="EMBL" id="OEF97762.1"/>
    </source>
</evidence>